<name>A0A6J4KY56_9ACTN</name>
<feature type="region of interest" description="Disordered" evidence="1">
    <location>
        <begin position="1"/>
        <end position="22"/>
    </location>
</feature>
<feature type="non-terminal residue" evidence="2">
    <location>
        <position position="39"/>
    </location>
</feature>
<evidence type="ECO:0000313" key="2">
    <source>
        <dbReference type="EMBL" id="CAA9318772.1"/>
    </source>
</evidence>
<proteinExistence type="predicted"/>
<protein>
    <submittedName>
        <fullName evidence="2">Uncharacterized protein</fullName>
    </submittedName>
</protein>
<organism evidence="2">
    <name type="scientific">uncultured Frankineae bacterium</name>
    <dbReference type="NCBI Taxonomy" id="437475"/>
    <lineage>
        <taxon>Bacteria</taxon>
        <taxon>Bacillati</taxon>
        <taxon>Actinomycetota</taxon>
        <taxon>Actinomycetes</taxon>
        <taxon>Frankiales</taxon>
        <taxon>environmental samples</taxon>
    </lineage>
</organism>
<gene>
    <name evidence="2" type="ORF">AVDCRST_MAG16-655</name>
</gene>
<sequence>MQPGEHLGVHAGHPGGGVPQSLALDVPAEGVQQLADGCF</sequence>
<evidence type="ECO:0000256" key="1">
    <source>
        <dbReference type="SAM" id="MobiDB-lite"/>
    </source>
</evidence>
<dbReference type="AlphaFoldDB" id="A0A6J4KY56"/>
<reference evidence="2" key="1">
    <citation type="submission" date="2020-02" db="EMBL/GenBank/DDBJ databases">
        <authorList>
            <person name="Meier V. D."/>
        </authorList>
    </citation>
    <scope>NUCLEOTIDE SEQUENCE</scope>
    <source>
        <strain evidence="2">AVDCRST_MAG16</strain>
    </source>
</reference>
<accession>A0A6J4KY56</accession>
<dbReference type="EMBL" id="CADCUE010000049">
    <property type="protein sequence ID" value="CAA9318772.1"/>
    <property type="molecule type" value="Genomic_DNA"/>
</dbReference>